<accession>A0A9P0VW03</accession>
<gene>
    <name evidence="2" type="ORF">CLIB1423_01S00650</name>
</gene>
<keyword evidence="3" id="KW-1185">Reference proteome</keyword>
<dbReference type="AlphaFoldDB" id="A0A9P0VW03"/>
<dbReference type="EMBL" id="CAKXYY010000001">
    <property type="protein sequence ID" value="CAH2350022.1"/>
    <property type="molecule type" value="Genomic_DNA"/>
</dbReference>
<protein>
    <submittedName>
        <fullName evidence="2">Uncharacterized protein</fullName>
    </submittedName>
</protein>
<feature type="region of interest" description="Disordered" evidence="1">
    <location>
        <begin position="640"/>
        <end position="694"/>
    </location>
</feature>
<dbReference type="Proteomes" id="UP000837801">
    <property type="component" value="Unassembled WGS sequence"/>
</dbReference>
<name>A0A9P0VW03_9ASCO</name>
<proteinExistence type="predicted"/>
<feature type="compositionally biased region" description="Acidic residues" evidence="1">
    <location>
        <begin position="640"/>
        <end position="658"/>
    </location>
</feature>
<feature type="region of interest" description="Disordered" evidence="1">
    <location>
        <begin position="142"/>
        <end position="173"/>
    </location>
</feature>
<comment type="caution">
    <text evidence="2">The sequence shown here is derived from an EMBL/GenBank/DDBJ whole genome shotgun (WGS) entry which is preliminary data.</text>
</comment>
<evidence type="ECO:0000313" key="2">
    <source>
        <dbReference type="EMBL" id="CAH2350022.1"/>
    </source>
</evidence>
<reference evidence="2" key="1">
    <citation type="submission" date="2022-03" db="EMBL/GenBank/DDBJ databases">
        <authorList>
            <person name="Legras J.-L."/>
            <person name="Devillers H."/>
            <person name="Grondin C."/>
        </authorList>
    </citation>
    <scope>NUCLEOTIDE SEQUENCE</scope>
    <source>
        <strain evidence="2">CLIB 1423</strain>
    </source>
</reference>
<feature type="region of interest" description="Disordered" evidence="1">
    <location>
        <begin position="508"/>
        <end position="529"/>
    </location>
</feature>
<organism evidence="2 3">
    <name type="scientific">[Candida] railenensis</name>
    <dbReference type="NCBI Taxonomy" id="45579"/>
    <lineage>
        <taxon>Eukaryota</taxon>
        <taxon>Fungi</taxon>
        <taxon>Dikarya</taxon>
        <taxon>Ascomycota</taxon>
        <taxon>Saccharomycotina</taxon>
        <taxon>Pichiomycetes</taxon>
        <taxon>Debaryomycetaceae</taxon>
        <taxon>Kurtzmaniella</taxon>
    </lineage>
</organism>
<feature type="compositionally biased region" description="Low complexity" evidence="1">
    <location>
        <begin position="142"/>
        <end position="155"/>
    </location>
</feature>
<feature type="compositionally biased region" description="Acidic residues" evidence="1">
    <location>
        <begin position="675"/>
        <end position="685"/>
    </location>
</feature>
<evidence type="ECO:0000256" key="1">
    <source>
        <dbReference type="SAM" id="MobiDB-lite"/>
    </source>
</evidence>
<sequence length="770" mass="88594">MLNQIVLMEIARAMNSLGYLFGNSIFDIRKGTKIEQEVLDAIKSDQDLQSQTFIYYVLDVTGNSESFEGSSNPTDHADTCELGLCNKSNVCELELWYRLKAFERNSDATTQTESCESELRCNSESLEGNSDATTQTETCESELCSNSGSSEGSSEATTQPVTCQLPPQRRPNQTKATFRLDKDTLKRIAYTMESLGYYFGNDITDIRQRTTKEQYDVQCRVTPQKRPHQIKTTFRLDDDTLRRIALSMNSLGYYFGDDITDIKKRREQDEGKAIELKEAEESLEGNSDANTQTETYEPELCCNLESLEGNLDATTQTETCESGLCCNLESLEGNSDATTQPVTCQLPPQRRPDQIKATFRLDKDTLKRIAHTMESLGYYFGNDITDIRQRTTKEQYDVQCRVTPQKRPHQIKTTFRLDDDTLRRIALSMNSLGYYFGDDITDIKKRREQDEGKAIELKALEELIRWKPGKQICKCTALFLDLRNYYSNSYDTDTSNSPMELISNKHFENSEEISSGATTNSDTSGMDLEFSSDDTGCTDNADFEVIDTSKLLDKSFDKGQLESWSSSESLDKDFHWPSELPNPRAPRHTFRSKWGRMCSAELSDYEEEFHEEYEDENKFRRFDNNFGTIGFGIYTIYEEEEKEEGEEDEEEEEEDEEETRERKERENNYNWYDYNYDDDDDDDEKEERYERDEREKEILAAKLERIFSDYNLEDDSLEMMESGLAGPLGGNNLDSAENDNSQSEYLSDAILFDPGCLDKLKIVSAKWKVS</sequence>
<feature type="compositionally biased region" description="Polar residues" evidence="1">
    <location>
        <begin position="512"/>
        <end position="524"/>
    </location>
</feature>
<evidence type="ECO:0000313" key="3">
    <source>
        <dbReference type="Proteomes" id="UP000837801"/>
    </source>
</evidence>